<proteinExistence type="predicted"/>
<keyword evidence="3" id="KW-1185">Reference proteome</keyword>
<accession>A0A1W6CWT5</accession>
<dbReference type="OrthoDB" id="9793083at2"/>
<dbReference type="RefSeq" id="WP_085377433.1">
    <property type="nucleotide sequence ID" value="NZ_CP020612.1"/>
</dbReference>
<dbReference type="InterPro" id="IPR050228">
    <property type="entry name" value="Carboxylesterase_BioH"/>
</dbReference>
<dbReference type="NCBIfam" id="TIGR02427">
    <property type="entry name" value="protocat_pcaD"/>
    <property type="match status" value="1"/>
</dbReference>
<feature type="domain" description="AB hydrolase-1" evidence="1">
    <location>
        <begin position="22"/>
        <end position="243"/>
    </location>
</feature>
<dbReference type="PRINTS" id="PR00111">
    <property type="entry name" value="ABHYDROLASE"/>
</dbReference>
<organism evidence="2 3">
    <name type="scientific">Paracoccus contaminans</name>
    <dbReference type="NCBI Taxonomy" id="1945662"/>
    <lineage>
        <taxon>Bacteria</taxon>
        <taxon>Pseudomonadati</taxon>
        <taxon>Pseudomonadota</taxon>
        <taxon>Alphaproteobacteria</taxon>
        <taxon>Rhodobacterales</taxon>
        <taxon>Paracoccaceae</taxon>
        <taxon>Paracoccus</taxon>
    </lineage>
</organism>
<dbReference type="STRING" id="1945662.B0A89_06410"/>
<dbReference type="Pfam" id="PF00561">
    <property type="entry name" value="Abhydrolase_1"/>
    <property type="match status" value="1"/>
</dbReference>
<dbReference type="SUPFAM" id="SSF53474">
    <property type="entry name" value="alpha/beta-Hydrolases"/>
    <property type="match status" value="1"/>
</dbReference>
<dbReference type="InterPro" id="IPR029058">
    <property type="entry name" value="AB_hydrolase_fold"/>
</dbReference>
<dbReference type="KEGG" id="pcon:B0A89_06410"/>
<dbReference type="GO" id="GO:0047570">
    <property type="term" value="F:3-oxoadipate enol-lactonase activity"/>
    <property type="evidence" value="ECO:0007669"/>
    <property type="project" value="InterPro"/>
</dbReference>
<protein>
    <submittedName>
        <fullName evidence="2">3-oxoadipate enol-lactonase</fullName>
    </submittedName>
</protein>
<evidence type="ECO:0000313" key="3">
    <source>
        <dbReference type="Proteomes" id="UP000193017"/>
    </source>
</evidence>
<dbReference type="InterPro" id="IPR000073">
    <property type="entry name" value="AB_hydrolase_1"/>
</dbReference>
<dbReference type="GO" id="GO:0042952">
    <property type="term" value="P:beta-ketoadipate pathway"/>
    <property type="evidence" value="ECO:0007669"/>
    <property type="project" value="InterPro"/>
</dbReference>
<dbReference type="EMBL" id="CP020612">
    <property type="protein sequence ID" value="ARJ69316.1"/>
    <property type="molecule type" value="Genomic_DNA"/>
</dbReference>
<dbReference type="PANTHER" id="PTHR43194">
    <property type="entry name" value="HYDROLASE ALPHA/BETA FOLD FAMILY"/>
    <property type="match status" value="1"/>
</dbReference>
<name>A0A1W6CWT5_9RHOB</name>
<dbReference type="Proteomes" id="UP000193017">
    <property type="component" value="Chromosome"/>
</dbReference>
<gene>
    <name evidence="2" type="ORF">B0A89_06410</name>
</gene>
<dbReference type="PANTHER" id="PTHR43194:SF2">
    <property type="entry name" value="PEROXISOMAL MEMBRANE PROTEIN LPX1"/>
    <property type="match status" value="1"/>
</dbReference>
<dbReference type="AlphaFoldDB" id="A0A1W6CWT5"/>
<evidence type="ECO:0000313" key="2">
    <source>
        <dbReference type="EMBL" id="ARJ69316.1"/>
    </source>
</evidence>
<dbReference type="Gene3D" id="3.40.50.1820">
    <property type="entry name" value="alpha/beta hydrolase"/>
    <property type="match status" value="1"/>
</dbReference>
<dbReference type="InterPro" id="IPR026968">
    <property type="entry name" value="PcaD/CatD"/>
</dbReference>
<reference evidence="2 3" key="1">
    <citation type="submission" date="2017-03" db="EMBL/GenBank/DDBJ databases">
        <title>Genome sequence of Paracoccus contaminans isolated from a water microcosm.</title>
        <authorList>
            <person name="Aurass P."/>
            <person name="Karste S."/>
            <person name="Trost E."/>
            <person name="Glaeser S.P."/>
            <person name="Kaempfer P."/>
            <person name="Flieger A."/>
        </authorList>
    </citation>
    <scope>NUCLEOTIDE SEQUENCE [LARGE SCALE GENOMIC DNA]</scope>
    <source>
        <strain evidence="3">RKI 16-01929T\LMG 29738T\CCM 8701T\CIP 111112T</strain>
    </source>
</reference>
<evidence type="ECO:0000259" key="1">
    <source>
        <dbReference type="Pfam" id="PF00561"/>
    </source>
</evidence>
<sequence length="263" mass="27589">MLTATVNNVNLHYALSGPKDGPAVVFANSLGTDLRLWDELLALLPAGLRVLRYDKRGHGLSEETPGPCSIELLADDAAALIEHLGLGPAVFVGLSIGGLIGQALALRRPELLAGLVISNSAAKLGDAASWQDRIDRVQQGGLPAIAEATMERWFSPDFRAGGSDRLWARMLARQPAGGYGALCRALAAADLRGAVPALRLPVQVIAGAHDGAAPPEIVRATAGLIPGARFALIEDAAHIPCVETPAEYAAIITRFLEEIGHVR</sequence>